<reference evidence="2 3" key="1">
    <citation type="journal article" date="2012" name="Appl. Environ. Microbiol.">
        <title>Involvement of two latex-clearing proteins during rubber degradation and insights into the subsequent degradation pathway revealed by the genome sequence of Gordonia polyisoprenivorans strain VH2.</title>
        <authorList>
            <person name="Hiessl S."/>
            <person name="Schuldes J."/>
            <person name="Thurmer A."/>
            <person name="Halbsguth T."/>
            <person name="Broker D."/>
            <person name="Angelov A."/>
            <person name="Liebl W."/>
            <person name="Daniel R."/>
            <person name="Steinbuchel A."/>
        </authorList>
    </citation>
    <scope>NUCLEOTIDE SEQUENCE [LARGE SCALE GENOMIC DNA]</scope>
    <source>
        <strain evidence="3">DSM 44266 / VH2</strain>
    </source>
</reference>
<keyword evidence="1" id="KW-0812">Transmembrane</keyword>
<dbReference type="HOGENOM" id="CLU_123748_0_0_11"/>
<evidence type="ECO:0000256" key="1">
    <source>
        <dbReference type="SAM" id="Phobius"/>
    </source>
</evidence>
<dbReference type="AlphaFoldDB" id="H6N2G7"/>
<evidence type="ECO:0000313" key="2">
    <source>
        <dbReference type="EMBL" id="AFA72280.1"/>
    </source>
</evidence>
<dbReference type="eggNOG" id="ENOG5033ICH">
    <property type="taxonomic scope" value="Bacteria"/>
</dbReference>
<keyword evidence="3" id="KW-1185">Reference proteome</keyword>
<protein>
    <recommendedName>
        <fullName evidence="4">Transmembrane protein</fullName>
    </recommendedName>
</protein>
<feature type="transmembrane region" description="Helical" evidence="1">
    <location>
        <begin position="29"/>
        <end position="53"/>
    </location>
</feature>
<keyword evidence="1" id="KW-0472">Membrane</keyword>
<proteinExistence type="predicted"/>
<organism evidence="2 3">
    <name type="scientific">Gordonia polyisoprenivorans (strain DSM 44266 / VH2)</name>
    <dbReference type="NCBI Taxonomy" id="1112204"/>
    <lineage>
        <taxon>Bacteria</taxon>
        <taxon>Bacillati</taxon>
        <taxon>Actinomycetota</taxon>
        <taxon>Actinomycetes</taxon>
        <taxon>Mycobacteriales</taxon>
        <taxon>Gordoniaceae</taxon>
        <taxon>Gordonia</taxon>
    </lineage>
</organism>
<keyword evidence="1" id="KW-1133">Transmembrane helix</keyword>
<dbReference type="EMBL" id="CP003119">
    <property type="protein sequence ID" value="AFA72280.1"/>
    <property type="molecule type" value="Genomic_DNA"/>
</dbReference>
<feature type="transmembrane region" description="Helical" evidence="1">
    <location>
        <begin position="162"/>
        <end position="188"/>
    </location>
</feature>
<gene>
    <name evidence="2" type="ordered locus">GPOL_c12220</name>
</gene>
<name>H6N2G7_GORPV</name>
<accession>H6N2G7</accession>
<evidence type="ECO:0000313" key="3">
    <source>
        <dbReference type="Proteomes" id="UP000009154"/>
    </source>
</evidence>
<dbReference type="Proteomes" id="UP000009154">
    <property type="component" value="Chromosome"/>
</dbReference>
<dbReference type="KEGG" id="gpo:GPOL_c12220"/>
<evidence type="ECO:0008006" key="4">
    <source>
        <dbReference type="Google" id="ProtNLM"/>
    </source>
</evidence>
<sequence>MNTLRSDPEIATGVPGVWHDRAMRRVGKVLMWLGMIAVVVSLGAGIPIAVIGLSKVSDTSARAFEIRGSATHHLDAGDTLVLYAPGTQSDAAEDAFPSCAVNGPGAQRRQSNSTYSFTYRNTTVRSFAQYSITSGGVYALDCGDSYVVGAPPVSVGGLFSGIGGILLAVFGGGFGLAVAITGLVLWLIGRRRTPPAPSAPPSSAPPWPPT</sequence>